<evidence type="ECO:0000256" key="15">
    <source>
        <dbReference type="ARBA" id="ARBA00023254"/>
    </source>
</evidence>
<comment type="subcellular location">
    <subcellularLocation>
        <location evidence="1">Nucleus</location>
    </subcellularLocation>
</comment>
<keyword evidence="15" id="KW-0469">Meiosis</keyword>
<dbReference type="PANTHER" id="PTHR45629">
    <property type="entry name" value="SNF2/RAD54 FAMILY MEMBER"/>
    <property type="match status" value="1"/>
</dbReference>
<dbReference type="PANTHER" id="PTHR45629:SF7">
    <property type="entry name" value="DNA EXCISION REPAIR PROTEIN ERCC-6-RELATED"/>
    <property type="match status" value="1"/>
</dbReference>
<evidence type="ECO:0000256" key="14">
    <source>
        <dbReference type="ARBA" id="ARBA00023242"/>
    </source>
</evidence>
<reference evidence="22" key="1">
    <citation type="journal article" date="2021" name="Mol. Ecol. Resour.">
        <title>Apolygus lucorum genome provides insights into omnivorousness and mesophyll feeding.</title>
        <authorList>
            <person name="Liu Y."/>
            <person name="Liu H."/>
            <person name="Wang H."/>
            <person name="Huang T."/>
            <person name="Liu B."/>
            <person name="Yang B."/>
            <person name="Yin L."/>
            <person name="Li B."/>
            <person name="Zhang Y."/>
            <person name="Zhang S."/>
            <person name="Jiang F."/>
            <person name="Zhang X."/>
            <person name="Ren Y."/>
            <person name="Wang B."/>
            <person name="Wang S."/>
            <person name="Lu Y."/>
            <person name="Wu K."/>
            <person name="Fan W."/>
            <person name="Wang G."/>
        </authorList>
    </citation>
    <scope>NUCLEOTIDE SEQUENCE</scope>
    <source>
        <strain evidence="22">12Hb</strain>
    </source>
</reference>
<evidence type="ECO:0000256" key="10">
    <source>
        <dbReference type="ARBA" id="ARBA00022806"/>
    </source>
</evidence>
<evidence type="ECO:0000256" key="7">
    <source>
        <dbReference type="ARBA" id="ARBA00022763"/>
    </source>
</evidence>
<dbReference type="PROSITE" id="PS51192">
    <property type="entry name" value="HELICASE_ATP_BIND_1"/>
    <property type="match status" value="1"/>
</dbReference>
<dbReference type="CDD" id="cd18000">
    <property type="entry name" value="DEXHc_ERCC6"/>
    <property type="match status" value="1"/>
</dbReference>
<dbReference type="FunFam" id="3.40.50.10810:FF:000094">
    <property type="entry name" value="DNA excision repair protein ERCC-6"/>
    <property type="match status" value="1"/>
</dbReference>
<evidence type="ECO:0000256" key="16">
    <source>
        <dbReference type="ARBA" id="ARBA00023306"/>
    </source>
</evidence>
<feature type="compositionally biased region" description="Basic and acidic residues" evidence="19">
    <location>
        <begin position="178"/>
        <end position="194"/>
    </location>
</feature>
<feature type="region of interest" description="Disordered" evidence="19">
    <location>
        <begin position="1"/>
        <end position="23"/>
    </location>
</feature>
<evidence type="ECO:0000256" key="5">
    <source>
        <dbReference type="ARBA" id="ARBA00022618"/>
    </source>
</evidence>
<dbReference type="Gene3D" id="3.40.50.10810">
    <property type="entry name" value="Tandem AAA-ATPase domain"/>
    <property type="match status" value="1"/>
</dbReference>
<dbReference type="SMART" id="SM00490">
    <property type="entry name" value="HELICc"/>
    <property type="match status" value="1"/>
</dbReference>
<dbReference type="InterPro" id="IPR000330">
    <property type="entry name" value="SNF2_N"/>
</dbReference>
<dbReference type="InterPro" id="IPR014001">
    <property type="entry name" value="Helicase_ATP-bd"/>
</dbReference>
<evidence type="ECO:0000256" key="8">
    <source>
        <dbReference type="ARBA" id="ARBA00022776"/>
    </source>
</evidence>
<dbReference type="InterPro" id="IPR038718">
    <property type="entry name" value="SNF2-like_sf"/>
</dbReference>
<organism evidence="22 23">
    <name type="scientific">Apolygus lucorum</name>
    <name type="common">Small green plant bug</name>
    <name type="synonym">Lygocoris lucorum</name>
    <dbReference type="NCBI Taxonomy" id="248454"/>
    <lineage>
        <taxon>Eukaryota</taxon>
        <taxon>Metazoa</taxon>
        <taxon>Ecdysozoa</taxon>
        <taxon>Arthropoda</taxon>
        <taxon>Hexapoda</taxon>
        <taxon>Insecta</taxon>
        <taxon>Pterygota</taxon>
        <taxon>Neoptera</taxon>
        <taxon>Paraneoptera</taxon>
        <taxon>Hemiptera</taxon>
        <taxon>Heteroptera</taxon>
        <taxon>Panheteroptera</taxon>
        <taxon>Cimicomorpha</taxon>
        <taxon>Miridae</taxon>
        <taxon>Mirini</taxon>
        <taxon>Apolygus</taxon>
    </lineage>
</organism>
<evidence type="ECO:0000256" key="13">
    <source>
        <dbReference type="ARBA" id="ARBA00023204"/>
    </source>
</evidence>
<feature type="domain" description="Helicase ATP-binding" evidence="20">
    <location>
        <begin position="349"/>
        <end position="527"/>
    </location>
</feature>
<feature type="compositionally biased region" description="Basic residues" evidence="19">
    <location>
        <begin position="198"/>
        <end position="217"/>
    </location>
</feature>
<evidence type="ECO:0000256" key="1">
    <source>
        <dbReference type="ARBA" id="ARBA00004123"/>
    </source>
</evidence>
<feature type="compositionally biased region" description="Basic and acidic residues" evidence="19">
    <location>
        <begin position="103"/>
        <end position="123"/>
    </location>
</feature>
<dbReference type="Proteomes" id="UP000466442">
    <property type="component" value="Linkage Group LG12"/>
</dbReference>
<evidence type="ECO:0000259" key="20">
    <source>
        <dbReference type="PROSITE" id="PS51192"/>
    </source>
</evidence>
<dbReference type="EMBL" id="WIXP02000012">
    <property type="protein sequence ID" value="KAF6202294.1"/>
    <property type="molecule type" value="Genomic_DNA"/>
</dbReference>
<keyword evidence="9" id="KW-0378">Hydrolase</keyword>
<dbReference type="CDD" id="cd18793">
    <property type="entry name" value="SF2_C_SNF"/>
    <property type="match status" value="1"/>
</dbReference>
<keyword evidence="7" id="KW-0227">DNA damage</keyword>
<keyword evidence="14" id="KW-0539">Nucleus</keyword>
<evidence type="ECO:0000256" key="11">
    <source>
        <dbReference type="ARBA" id="ARBA00022840"/>
    </source>
</evidence>
<keyword evidence="6" id="KW-0547">Nucleotide-binding</keyword>
<dbReference type="InterPro" id="IPR058951">
    <property type="entry name" value="WHD_Rad26_CSB-like"/>
</dbReference>
<dbReference type="GO" id="GO:0016787">
    <property type="term" value="F:hydrolase activity"/>
    <property type="evidence" value="ECO:0007669"/>
    <property type="project" value="UniProtKB-KW"/>
</dbReference>
<feature type="region of interest" description="Disordered" evidence="19">
    <location>
        <begin position="910"/>
        <end position="1038"/>
    </location>
</feature>
<evidence type="ECO:0000256" key="4">
    <source>
        <dbReference type="ARBA" id="ARBA00015341"/>
    </source>
</evidence>
<evidence type="ECO:0000313" key="23">
    <source>
        <dbReference type="Proteomes" id="UP000466442"/>
    </source>
</evidence>
<dbReference type="SMART" id="SM00487">
    <property type="entry name" value="DEXDc"/>
    <property type="match status" value="1"/>
</dbReference>
<evidence type="ECO:0000256" key="12">
    <source>
        <dbReference type="ARBA" id="ARBA00023125"/>
    </source>
</evidence>
<keyword evidence="23" id="KW-1185">Reference proteome</keyword>
<evidence type="ECO:0000256" key="18">
    <source>
        <dbReference type="ARBA" id="ARBA00029956"/>
    </source>
</evidence>
<keyword evidence="10" id="KW-0347">Helicase</keyword>
<accession>A0A8S9X1E3</accession>
<keyword evidence="13" id="KW-0234">DNA repair</keyword>
<comment type="similarity">
    <text evidence="2">Belongs to the SNF2/RAD54 helicase family.</text>
</comment>
<dbReference type="PROSITE" id="PS51194">
    <property type="entry name" value="HELICASE_CTER"/>
    <property type="match status" value="1"/>
</dbReference>
<dbReference type="GO" id="GO:0051321">
    <property type="term" value="P:meiotic cell cycle"/>
    <property type="evidence" value="ECO:0007669"/>
    <property type="project" value="UniProtKB-KW"/>
</dbReference>
<dbReference type="Pfam" id="PF00176">
    <property type="entry name" value="SNF2-rel_dom"/>
    <property type="match status" value="1"/>
</dbReference>
<dbReference type="AlphaFoldDB" id="A0A8S9X1E3"/>
<dbReference type="InterPro" id="IPR049730">
    <property type="entry name" value="SNF2/RAD54-like_C"/>
</dbReference>
<keyword evidence="11" id="KW-0067">ATP-binding</keyword>
<feature type="region of interest" description="Disordered" evidence="19">
    <location>
        <begin position="272"/>
        <end position="299"/>
    </location>
</feature>
<comment type="caution">
    <text evidence="22">The sequence shown here is derived from an EMBL/GenBank/DDBJ whole genome shotgun (WGS) entry which is preliminary data.</text>
</comment>
<evidence type="ECO:0000256" key="2">
    <source>
        <dbReference type="ARBA" id="ARBA00007025"/>
    </source>
</evidence>
<dbReference type="OrthoDB" id="413460at2759"/>
<sequence>MEKPEEHEESETADDSEKKGNGRDFCVDVSAIASVSRDQQACELQSLELEVFDHATLEKGIIAQVNEAIQTPTDAPQLEDPFKEAEDSVDDVEEDEFARKLRLGEVTPFDRSEEGKSLQERSKNGFNEAMQRYMENQARLQKSRKKKSVEESPKKVLPVKPPPKRKVKAPKEFIPAEEEAKKEKKSKVKPEKKGKFLGSKKKKKVKKEKLGTRKTRGAPRSDTAAQPGEEAAIDLDLSSGSEYLPSASEDSDDARQEKSRKPLGALLAEVETDYSESDWESSEDEVAKKRKSNRELDDGDPNYFTKRVKGINHQEYMKDLHVVLDEFRCPNVVWDKLYKYQQVAVKWFWELNQQRCGGILGDEMGLGKTIQVIAFLAGLYASDISDYDTGYSGLGPSLIICPTTVMHQWVREFHKWFPIIRVAILHESGTFTNTGKPKSRLIDSIHSHDYGVLITSYSGLVKQSKKILEKQWHYVILDEGHKIRNHQAQVSVVAKQLETPHRLILSGSPLQNNLKELWSLFDFIYPGKLGTLQVFTNVFHLPIVAGGYTNASPAQVMQAFKCALTLKDTITPYLLRRMKKDVDVHIKLPPKTEQVLFCKLTEDQRQMYQHYLSTVSIEDMVRGNARVFVGLINLRKICNHPDLYSGGPQRDFTIRDGEANSEEDRFGFWERAGKMIVVRTLLKIWNQQNHRVLLFTQTQKMLLILEDFVKSCGYNYLKLDGNTSVAARQPLIDKFNKDTSYFVMLLTTKVGGLGVNLTGANRVVIYDPDWNPATDTQARERAWRIGQEKDVTVYRLVTAGTIEEKIYHRQIFKQFLSNKVLKDPKQRRFFKSNDLSELFTLSETVKDGTNETAAIFAGTGSEVKLSKLAIRSKKPKYSAKDSAQDPKITFSDSKIEQMKKLAQLLSKKISTKAPSSGEEPKAGCSNVEDAGTKQGERSFEETSNGNFEVDSCETRDIYGPDGEIIPESLLNLKTDKTASPADGSTLEDRLDETIPNVGTDENGNKTRSDRKRSLSSSSNDQSPCKKKHKDKKRGTFEGHHVPHLVKCRKIKKDKDEEEKEAAAVSQDDYVLHKLFSKSGIETALRHDTIMEGGPHDYAIIEAEADRVAQEAIKALKESRAEVPVVRKPLFKPSAQGSSLLSAIKKRNLVLDSSETENQLVKSLVTFLNSEGGVATTDKIIQHFVEKVGPNKSPLFKSLLGKIAKFTRGPDKIGYWTIQDEFKV</sequence>
<dbReference type="GO" id="GO:0005634">
    <property type="term" value="C:nucleus"/>
    <property type="evidence" value="ECO:0007669"/>
    <property type="project" value="TreeGrafter"/>
</dbReference>
<dbReference type="GO" id="GO:0051301">
    <property type="term" value="P:cell division"/>
    <property type="evidence" value="ECO:0007669"/>
    <property type="project" value="UniProtKB-KW"/>
</dbReference>
<dbReference type="GO" id="GO:0005524">
    <property type="term" value="F:ATP binding"/>
    <property type="evidence" value="ECO:0007669"/>
    <property type="project" value="InterPro"/>
</dbReference>
<dbReference type="InterPro" id="IPR001650">
    <property type="entry name" value="Helicase_C-like"/>
</dbReference>
<keyword evidence="8" id="KW-0498">Mitosis</keyword>
<comment type="subunit">
    <text evidence="3">Interacts (via N-terminus) with spn-A/Rad51.</text>
</comment>
<evidence type="ECO:0000256" key="6">
    <source>
        <dbReference type="ARBA" id="ARBA00022741"/>
    </source>
</evidence>
<dbReference type="Pfam" id="PF25875">
    <property type="entry name" value="WHD_Rad26_CSB"/>
    <property type="match status" value="1"/>
</dbReference>
<evidence type="ECO:0000256" key="17">
    <source>
        <dbReference type="ARBA" id="ARBA00024776"/>
    </source>
</evidence>
<feature type="domain" description="Helicase C-terminal" evidence="21">
    <location>
        <begin position="676"/>
        <end position="836"/>
    </location>
</feature>
<dbReference type="CDD" id="cd22254">
    <property type="entry name" value="CSB_WHD"/>
    <property type="match status" value="1"/>
</dbReference>
<keyword evidence="5" id="KW-0132">Cell division</keyword>
<proteinExistence type="inferred from homology"/>
<protein>
    <recommendedName>
        <fullName evidence="4">DNA repair and recombination protein RAD54-like</fullName>
    </recommendedName>
    <alternativeName>
        <fullName evidence="18">Protein okra</fullName>
    </alternativeName>
</protein>
<dbReference type="SUPFAM" id="SSF52540">
    <property type="entry name" value="P-loop containing nucleoside triphosphate hydrolases"/>
    <property type="match status" value="2"/>
</dbReference>
<feature type="compositionally biased region" description="Acidic residues" evidence="19">
    <location>
        <begin position="272"/>
        <end position="284"/>
    </location>
</feature>
<name>A0A8S9X1E3_APOLU</name>
<dbReference type="Gene3D" id="3.40.50.300">
    <property type="entry name" value="P-loop containing nucleotide triphosphate hydrolases"/>
    <property type="match status" value="1"/>
</dbReference>
<dbReference type="InterPro" id="IPR027417">
    <property type="entry name" value="P-loop_NTPase"/>
</dbReference>
<comment type="function">
    <text evidence="17">Involved in mitotic DNA repair and meiotic recombination. Functions in the recombinational DNA repair pathway. Essential for interhomolog gene conversion (GC), but may have a less important role in intersister GC than spn-A/Rad51. In the presence of DNA, spn-A/Rad51 enhances the ATPase activity of okr/Rad54.</text>
</comment>
<keyword evidence="12" id="KW-0238">DNA-binding</keyword>
<evidence type="ECO:0000256" key="3">
    <source>
        <dbReference type="ARBA" id="ARBA00011467"/>
    </source>
</evidence>
<dbReference type="GO" id="GO:0006283">
    <property type="term" value="P:transcription-coupled nucleotide-excision repair"/>
    <property type="evidence" value="ECO:0007669"/>
    <property type="project" value="TreeGrafter"/>
</dbReference>
<evidence type="ECO:0000259" key="21">
    <source>
        <dbReference type="PROSITE" id="PS51194"/>
    </source>
</evidence>
<evidence type="ECO:0000256" key="9">
    <source>
        <dbReference type="ARBA" id="ARBA00022801"/>
    </source>
</evidence>
<evidence type="ECO:0000256" key="19">
    <source>
        <dbReference type="SAM" id="MobiDB-lite"/>
    </source>
</evidence>
<dbReference type="Pfam" id="PF00271">
    <property type="entry name" value="Helicase_C"/>
    <property type="match status" value="1"/>
</dbReference>
<feature type="compositionally biased region" description="Basic and acidic residues" evidence="19">
    <location>
        <begin position="930"/>
        <end position="940"/>
    </location>
</feature>
<feature type="region of interest" description="Disordered" evidence="19">
    <location>
        <begin position="103"/>
        <end position="260"/>
    </location>
</feature>
<dbReference type="InterPro" id="IPR050496">
    <property type="entry name" value="SNF2_RAD54_helicase_repair"/>
</dbReference>
<gene>
    <name evidence="22" type="ORF">GE061_004692</name>
</gene>
<keyword evidence="16" id="KW-0131">Cell cycle</keyword>
<evidence type="ECO:0000313" key="22">
    <source>
        <dbReference type="EMBL" id="KAF6202294.1"/>
    </source>
</evidence>
<dbReference type="GO" id="GO:0008094">
    <property type="term" value="F:ATP-dependent activity, acting on DNA"/>
    <property type="evidence" value="ECO:0007669"/>
    <property type="project" value="TreeGrafter"/>
</dbReference>